<evidence type="ECO:0000313" key="2">
    <source>
        <dbReference type="Proteomes" id="UP000076128"/>
    </source>
</evidence>
<name>A0A159Z8R7_9RHOB</name>
<dbReference type="Proteomes" id="UP000076128">
    <property type="component" value="Chromosome"/>
</dbReference>
<sequence>MTVVQIPDMHPSRERLAHHQAASLTEALALFGL</sequence>
<keyword evidence="2" id="KW-1185">Reference proteome</keyword>
<dbReference type="KEGG" id="daa:AKL17_4736"/>
<reference evidence="1 2" key="1">
    <citation type="submission" date="2015-09" db="EMBL/GenBank/DDBJ databases">
        <title>Complete genome sequence of Defluviimonas alba cai42t isolated from an oilfield in Xinjiang.</title>
        <authorList>
            <person name="Geng S."/>
            <person name="Pan X."/>
            <person name="Wu X."/>
        </authorList>
    </citation>
    <scope>NUCLEOTIDE SEQUENCE [LARGE SCALE GENOMIC DNA]</scope>
    <source>
        <strain evidence="2">cai42</strain>
    </source>
</reference>
<proteinExistence type="predicted"/>
<protein>
    <submittedName>
        <fullName evidence="1">Uncharacterized protein</fullName>
    </submittedName>
</protein>
<organism evidence="1 2">
    <name type="scientific">Frigidibacter mobilis</name>
    <dbReference type="NCBI Taxonomy" id="1335048"/>
    <lineage>
        <taxon>Bacteria</taxon>
        <taxon>Pseudomonadati</taxon>
        <taxon>Pseudomonadota</taxon>
        <taxon>Alphaproteobacteria</taxon>
        <taxon>Rhodobacterales</taxon>
        <taxon>Paracoccaceae</taxon>
        <taxon>Frigidibacter</taxon>
    </lineage>
</organism>
<gene>
    <name evidence="1" type="ORF">AKL17_4736</name>
</gene>
<dbReference type="EMBL" id="CP012661">
    <property type="protein sequence ID" value="AMY71946.1"/>
    <property type="molecule type" value="Genomic_DNA"/>
</dbReference>
<dbReference type="AlphaFoldDB" id="A0A159Z8R7"/>
<accession>A0A159Z8R7</accession>
<dbReference type="STRING" id="1335048.AKL17_4736"/>
<evidence type="ECO:0000313" key="1">
    <source>
        <dbReference type="EMBL" id="AMY71946.1"/>
    </source>
</evidence>